<dbReference type="EMBL" id="BTPU01000091">
    <property type="protein sequence ID" value="GMQ64958.1"/>
    <property type="molecule type" value="Genomic_DNA"/>
</dbReference>
<comment type="caution">
    <text evidence="1">The sequence shown here is derived from an EMBL/GenBank/DDBJ whole genome shotgun (WGS) entry which is preliminary data.</text>
</comment>
<name>A0ACB5UQY9_9FIRM</name>
<dbReference type="Proteomes" id="UP001374599">
    <property type="component" value="Unassembled WGS sequence"/>
</dbReference>
<keyword evidence="2" id="KW-1185">Reference proteome</keyword>
<gene>
    <name evidence="1" type="ORF">AN2V17_41990</name>
</gene>
<reference evidence="1" key="1">
    <citation type="submission" date="2023-09" db="EMBL/GenBank/DDBJ databases">
        <title>Vallitalea sediminicola and Vallitalea maricola sp. nov., anaerobic bacteria isolated from marine sediment.</title>
        <authorList>
            <person name="Hirano S."/>
            <person name="Maeda A."/>
            <person name="Terahara T."/>
            <person name="Mori K."/>
            <person name="Hamada M."/>
            <person name="Matsumoto R."/>
            <person name="Kobayashi T."/>
        </authorList>
    </citation>
    <scope>NUCLEOTIDE SEQUENCE</scope>
    <source>
        <strain evidence="1">AN17-2</strain>
    </source>
</reference>
<organism evidence="1 2">
    <name type="scientific">Vallitalea maricola</name>
    <dbReference type="NCBI Taxonomy" id="3074433"/>
    <lineage>
        <taxon>Bacteria</taxon>
        <taxon>Bacillati</taxon>
        <taxon>Bacillota</taxon>
        <taxon>Clostridia</taxon>
        <taxon>Lachnospirales</taxon>
        <taxon>Vallitaleaceae</taxon>
        <taxon>Vallitalea</taxon>
    </lineage>
</organism>
<accession>A0ACB5UQY9</accession>
<protein>
    <submittedName>
        <fullName evidence="1">DUF523 domain-containing protein</fullName>
    </submittedName>
</protein>
<sequence length="148" mass="16266">MYLVSACLAGINCRYDGGNTENEIIKNMVKEGKAIAVCPEQLAKLPIPRVCCEIIIDDDGNKKVMSVDGEDFTEAYRQGAVKTLEICRASGINEAILQSRSPSCGYGLIYDGTFSGKRIKGEGLTAELLAKNNIKIYTEFDVDRFEKN</sequence>
<proteinExistence type="predicted"/>
<evidence type="ECO:0000313" key="2">
    <source>
        <dbReference type="Proteomes" id="UP001374599"/>
    </source>
</evidence>
<evidence type="ECO:0000313" key="1">
    <source>
        <dbReference type="EMBL" id="GMQ64958.1"/>
    </source>
</evidence>